<dbReference type="InterPro" id="IPR046742">
    <property type="entry name" value="DUF6792"/>
</dbReference>
<dbReference type="HOGENOM" id="CLU_052627_0_0_9"/>
<dbReference type="EMBL" id="AWVP01000083">
    <property type="protein sequence ID" value="ERK56722.1"/>
    <property type="molecule type" value="Genomic_DNA"/>
</dbReference>
<dbReference type="SUPFAM" id="SSF53474">
    <property type="entry name" value="alpha/beta-Hydrolases"/>
    <property type="match status" value="1"/>
</dbReference>
<dbReference type="AlphaFoldDB" id="U2S1N1"/>
<dbReference type="eggNOG" id="ENOG502Z93A">
    <property type="taxonomic scope" value="Bacteria"/>
</dbReference>
<dbReference type="InterPro" id="IPR029058">
    <property type="entry name" value="AB_hydrolase_fold"/>
</dbReference>
<evidence type="ECO:0000259" key="1">
    <source>
        <dbReference type="Pfam" id="PF20591"/>
    </source>
</evidence>
<dbReference type="Pfam" id="PF20591">
    <property type="entry name" value="DUF6792"/>
    <property type="match status" value="1"/>
</dbReference>
<dbReference type="PATRIC" id="fig|1321820.3.peg.1278"/>
<sequence>MLRFFHRPLLIAKLTYYEYLIKNNKRQSTIEYKIKRIIKEVTGEEIDDIKVFNSGLSTPELSKNGFQATAIYVPKYEEMLIIFRGSERDDISDWFYNYTGIVSGANTSQLDSAFAFIKFLKHSIPNFDLCYKVAAGHSLGGHLAISLELLKGIFQRVYTYNTALPQLKQLRKYDKKYDKKLREYFLEKNLTETNKLQEFTTNYYKKNAHHIYNFVRRNDFVESLNMTVGTFRVGKDIEYPPLLKVFIAPEEYLTQEDTYELDRLFEKFYNRLENKGIPADMVKDMPKEIADEFASLVIEEIKNPIQNQLNLITR</sequence>
<gene>
    <name evidence="2" type="ORF">HMPREF1983_01318</name>
</gene>
<dbReference type="Proteomes" id="UP000016637">
    <property type="component" value="Unassembled WGS sequence"/>
</dbReference>
<proteinExistence type="predicted"/>
<protein>
    <recommendedName>
        <fullName evidence="1">DUF6792 domain-containing protein</fullName>
    </recommendedName>
</protein>
<feature type="domain" description="DUF6792" evidence="1">
    <location>
        <begin position="24"/>
        <end position="220"/>
    </location>
</feature>
<reference evidence="2 3" key="1">
    <citation type="submission" date="2013-08" db="EMBL/GenBank/DDBJ databases">
        <authorList>
            <person name="Weinstock G."/>
            <person name="Sodergren E."/>
            <person name="Wylie T."/>
            <person name="Fulton L."/>
            <person name="Fulton R."/>
            <person name="Fronick C."/>
            <person name="O'Laughlin M."/>
            <person name="Godfrey J."/>
            <person name="Miner T."/>
            <person name="Herter B."/>
            <person name="Appelbaum E."/>
            <person name="Cordes M."/>
            <person name="Lek S."/>
            <person name="Wollam A."/>
            <person name="Pepin K.H."/>
            <person name="Palsikar V.B."/>
            <person name="Mitreva M."/>
            <person name="Wilson R.K."/>
        </authorList>
    </citation>
    <scope>NUCLEOTIDE SEQUENCE [LARGE SCALE GENOMIC DNA]</scope>
    <source>
        <strain evidence="2 3">ATCC 700627</strain>
    </source>
</reference>
<accession>U2S1N1</accession>
<organism evidence="2 3">
    <name type="scientific">Gemella bergeri ATCC 700627</name>
    <dbReference type="NCBI Taxonomy" id="1321820"/>
    <lineage>
        <taxon>Bacteria</taxon>
        <taxon>Bacillati</taxon>
        <taxon>Bacillota</taxon>
        <taxon>Bacilli</taxon>
        <taxon>Bacillales</taxon>
        <taxon>Gemellaceae</taxon>
        <taxon>Gemella</taxon>
    </lineage>
</organism>
<keyword evidence="3" id="KW-1185">Reference proteome</keyword>
<evidence type="ECO:0000313" key="3">
    <source>
        <dbReference type="Proteomes" id="UP000016637"/>
    </source>
</evidence>
<name>U2S1N1_9BACL</name>
<comment type="caution">
    <text evidence="2">The sequence shown here is derived from an EMBL/GenBank/DDBJ whole genome shotgun (WGS) entry which is preliminary data.</text>
</comment>
<evidence type="ECO:0000313" key="2">
    <source>
        <dbReference type="EMBL" id="ERK56722.1"/>
    </source>
</evidence>